<dbReference type="EMBL" id="SSTG01000083">
    <property type="protein sequence ID" value="THG49029.1"/>
    <property type="molecule type" value="Genomic_DNA"/>
</dbReference>
<evidence type="ECO:0000313" key="2">
    <source>
        <dbReference type="Proteomes" id="UP000305401"/>
    </source>
</evidence>
<accession>A0AC61S509</accession>
<reference evidence="1" key="1">
    <citation type="submission" date="2019-04" db="EMBL/GenBank/DDBJ databases">
        <title>Microbes associate with the intestines of laboratory mice.</title>
        <authorList>
            <person name="Navarre W."/>
            <person name="Wong E."/>
            <person name="Huang K.C."/>
            <person name="Tropini C."/>
            <person name="Ng K."/>
            <person name="Yu B."/>
        </authorList>
    </citation>
    <scope>NUCLEOTIDE SEQUENCE</scope>
    <source>
        <strain evidence="1">NM86_A22</strain>
    </source>
</reference>
<name>A0AC61S509_9BACT</name>
<comment type="caution">
    <text evidence="1">The sequence shown here is derived from an EMBL/GenBank/DDBJ whole genome shotgun (WGS) entry which is preliminary data.</text>
</comment>
<proteinExistence type="predicted"/>
<sequence>MNALFILIVSICIGILFRYKDFFKPSGKIAGATVLLLLFVFGISIGANSYIIENISALGIQSLLLAMAGIAGSVTAVVIIRLKFKRDKQ</sequence>
<keyword evidence="2" id="KW-1185">Reference proteome</keyword>
<gene>
    <name evidence="1" type="ORF">E5990_07180</name>
</gene>
<evidence type="ECO:0000313" key="1">
    <source>
        <dbReference type="EMBL" id="THG49029.1"/>
    </source>
</evidence>
<protein>
    <submittedName>
        <fullName evidence="1">DUF340 domain-containing protein</fullName>
    </submittedName>
</protein>
<organism evidence="1 2">
    <name type="scientific">Muribaculum caecicola</name>
    <dbReference type="NCBI Taxonomy" id="3038144"/>
    <lineage>
        <taxon>Bacteria</taxon>
        <taxon>Pseudomonadati</taxon>
        <taxon>Bacteroidota</taxon>
        <taxon>Bacteroidia</taxon>
        <taxon>Bacteroidales</taxon>
        <taxon>Muribaculaceae</taxon>
        <taxon>Muribaculum</taxon>
    </lineage>
</organism>
<dbReference type="Proteomes" id="UP000305401">
    <property type="component" value="Unassembled WGS sequence"/>
</dbReference>